<evidence type="ECO:0008006" key="3">
    <source>
        <dbReference type="Google" id="ProtNLM"/>
    </source>
</evidence>
<protein>
    <recommendedName>
        <fullName evidence="3">DUF2288 domain-containing protein</fullName>
    </recommendedName>
</protein>
<sequence>MIASFSFLVKPMTQEPSTLYAKLLGETASITWKELEPFFAKGALLWVDASLDLIEAAEAVAANQAEKVAAWLAGEELAKVSATRAQDLLERDPQLWAVVVSPWILIQERAQA</sequence>
<proteinExistence type="predicted"/>
<accession>A0A5E7B4P0</accession>
<dbReference type="InterPro" id="IPR018741">
    <property type="entry name" value="DUF2288"/>
</dbReference>
<dbReference type="Pfam" id="PF10052">
    <property type="entry name" value="DUF2288"/>
    <property type="match status" value="1"/>
</dbReference>
<gene>
    <name evidence="1" type="ORF">PS691_01558</name>
</gene>
<dbReference type="AlphaFoldDB" id="A0A5E7B4P0"/>
<reference evidence="1 2" key="1">
    <citation type="submission" date="2019-09" db="EMBL/GenBank/DDBJ databases">
        <authorList>
            <person name="Chandra G."/>
            <person name="Truman W A."/>
        </authorList>
    </citation>
    <scope>NUCLEOTIDE SEQUENCE [LARGE SCALE GENOMIC DNA]</scope>
    <source>
        <strain evidence="1">PS691</strain>
    </source>
</reference>
<dbReference type="EMBL" id="CABVHQ010000011">
    <property type="protein sequence ID" value="VVN87102.1"/>
    <property type="molecule type" value="Genomic_DNA"/>
</dbReference>
<name>A0A5E7B4P0_PSEFL</name>
<organism evidence="1 2">
    <name type="scientific">Pseudomonas fluorescens</name>
    <dbReference type="NCBI Taxonomy" id="294"/>
    <lineage>
        <taxon>Bacteria</taxon>
        <taxon>Pseudomonadati</taxon>
        <taxon>Pseudomonadota</taxon>
        <taxon>Gammaproteobacteria</taxon>
        <taxon>Pseudomonadales</taxon>
        <taxon>Pseudomonadaceae</taxon>
        <taxon>Pseudomonas</taxon>
    </lineage>
</organism>
<evidence type="ECO:0000313" key="1">
    <source>
        <dbReference type="EMBL" id="VVN87102.1"/>
    </source>
</evidence>
<evidence type="ECO:0000313" key="2">
    <source>
        <dbReference type="Proteomes" id="UP000337909"/>
    </source>
</evidence>
<dbReference type="Proteomes" id="UP000337909">
    <property type="component" value="Unassembled WGS sequence"/>
</dbReference>